<reference evidence="3 4" key="2">
    <citation type="journal article" date="2017" name="Genome Announc.">
        <title>Draft Genome Sequences of Four Alkaliphilic Bacteria Belonging to the Anaerobacillus Genus.</title>
        <authorList>
            <person name="Bassil N.M."/>
            <person name="Lloyd J.R."/>
        </authorList>
    </citation>
    <scope>NUCLEOTIDE SEQUENCE [LARGE SCALE GENOMIC DNA]</scope>
    <source>
        <strain evidence="3 4">NB2006</strain>
    </source>
</reference>
<evidence type="ECO:0008006" key="5">
    <source>
        <dbReference type="Google" id="ProtNLM"/>
    </source>
</evidence>
<name>A0A1S2LB94_9BACI</name>
<feature type="transmembrane region" description="Helical" evidence="1">
    <location>
        <begin position="67"/>
        <end position="88"/>
    </location>
</feature>
<evidence type="ECO:0000313" key="3">
    <source>
        <dbReference type="EMBL" id="QOY38415.1"/>
    </source>
</evidence>
<keyword evidence="4" id="KW-1185">Reference proteome</keyword>
<reference evidence="3" key="4">
    <citation type="submission" date="2020-10" db="EMBL/GenBank/DDBJ databases">
        <authorList>
            <person name="Bassil N.M."/>
            <person name="Lloyd J.R."/>
        </authorList>
    </citation>
    <scope>NUCLEOTIDE SEQUENCE</scope>
    <source>
        <strain evidence="3">NB2006</strain>
    </source>
</reference>
<dbReference type="RefSeq" id="WP_071318250.1">
    <property type="nucleotide sequence ID" value="NZ_CP063356.2"/>
</dbReference>
<evidence type="ECO:0000256" key="1">
    <source>
        <dbReference type="SAM" id="Phobius"/>
    </source>
</evidence>
<protein>
    <recommendedName>
        <fullName evidence="5">DUF2269 domain-containing protein</fullName>
    </recommendedName>
</protein>
<dbReference type="AlphaFoldDB" id="A0A1S2LB94"/>
<sequence>MSLIIHQIISILFLAVVPLPILAFIKSRNGQPLESAPIWKGIVMLANLALFVTLITGFILYPVFTSFRVWISVVLILALGAFLGIFSKRLKLYRLETNDDMKRKHLDKIAKIGFVYIAIIIGTFVFMSNWYNF</sequence>
<dbReference type="EMBL" id="LQXD01000152">
    <property type="protein sequence ID" value="OIJ09510.1"/>
    <property type="molecule type" value="Genomic_DNA"/>
</dbReference>
<keyword evidence="1" id="KW-0812">Transmembrane</keyword>
<dbReference type="Proteomes" id="UP000180175">
    <property type="component" value="Chromosome"/>
</dbReference>
<reference evidence="2 4" key="1">
    <citation type="submission" date="2016-10" db="EMBL/GenBank/DDBJ databases">
        <title>Draft genome sequences of four alkaliphilic bacteria belonging to the Anaerobacillus genus.</title>
        <authorList>
            <person name="Bassil N.M."/>
            <person name="Lloyd J.R."/>
        </authorList>
    </citation>
    <scope>NUCLEOTIDE SEQUENCE [LARGE SCALE GENOMIC DNA]</scope>
    <source>
        <strain evidence="2 4">NB2006</strain>
    </source>
</reference>
<keyword evidence="1" id="KW-1133">Transmembrane helix</keyword>
<proteinExistence type="predicted"/>
<gene>
    <name evidence="3" type="ORF">AWH56_013290</name>
    <name evidence="2" type="ORF">AWH56_17430</name>
</gene>
<feature type="transmembrane region" description="Helical" evidence="1">
    <location>
        <begin position="6"/>
        <end position="25"/>
    </location>
</feature>
<evidence type="ECO:0000313" key="4">
    <source>
        <dbReference type="Proteomes" id="UP000180175"/>
    </source>
</evidence>
<keyword evidence="1" id="KW-0472">Membrane</keyword>
<dbReference type="EMBL" id="CP063356">
    <property type="protein sequence ID" value="QOY38415.1"/>
    <property type="molecule type" value="Genomic_DNA"/>
</dbReference>
<feature type="transmembrane region" description="Helical" evidence="1">
    <location>
        <begin position="37"/>
        <end position="61"/>
    </location>
</feature>
<evidence type="ECO:0000313" key="2">
    <source>
        <dbReference type="EMBL" id="OIJ09510.1"/>
    </source>
</evidence>
<reference evidence="3 4" key="3">
    <citation type="journal article" date="2019" name="Int. J. Syst. Evol. Microbiol.">
        <title>Anaerobacillus isosaccharinicus sp. nov., an alkaliphilic bacterium which degrades isosaccharinic acid.</title>
        <authorList>
            <person name="Bassil N.M."/>
            <person name="Lloyd J.R."/>
        </authorList>
    </citation>
    <scope>NUCLEOTIDE SEQUENCE [LARGE SCALE GENOMIC DNA]</scope>
    <source>
        <strain evidence="3 4">NB2006</strain>
    </source>
</reference>
<dbReference type="KEGG" id="aia:AWH56_013290"/>
<organism evidence="2 4">
    <name type="scientific">Anaerobacillus isosaccharinicus</name>
    <dbReference type="NCBI Taxonomy" id="1532552"/>
    <lineage>
        <taxon>Bacteria</taxon>
        <taxon>Bacillati</taxon>
        <taxon>Bacillota</taxon>
        <taxon>Bacilli</taxon>
        <taxon>Bacillales</taxon>
        <taxon>Bacillaceae</taxon>
        <taxon>Anaerobacillus</taxon>
    </lineage>
</organism>
<dbReference type="OrthoDB" id="2968887at2"/>
<accession>A0A1S2LB94</accession>
<feature type="transmembrane region" description="Helical" evidence="1">
    <location>
        <begin position="109"/>
        <end position="131"/>
    </location>
</feature>